<feature type="region of interest" description="Disordered" evidence="1">
    <location>
        <begin position="281"/>
        <end position="306"/>
    </location>
</feature>
<sequence>MSRAHARHGFGHGTEFPGISAESNAFVGADVALSYMQQHGEQGFGLESSTALGVWAYIHHEQAPLAHALARVRVSSPDQTWNLMLIRTNNHVHTSAIDSPARHETFTIPVERDDGTFAVPRGMRLFRVDALVRTSPIRHPTVHVAKLGRLATGLARNLHNIVKPEDEHETVDDNALFASLIRIIAWYDLVQHVDAGDSHAETWLEGAERFEAGYYADMRRAVRELYETEEHRVRSAVERLYDHPDFDRHHWEAESWNEDRMVMYAAHALHQLYALLDHRHPDGEPLHRGGPPPFAQHPRSLGHTDRKEAFCPVPRWQ</sequence>
<dbReference type="Proteomes" id="UP001342314">
    <property type="component" value="Unassembled WGS sequence"/>
</dbReference>
<organism evidence="2 3">
    <name type="scientific">Rhodotorula paludigena</name>
    <dbReference type="NCBI Taxonomy" id="86838"/>
    <lineage>
        <taxon>Eukaryota</taxon>
        <taxon>Fungi</taxon>
        <taxon>Dikarya</taxon>
        <taxon>Basidiomycota</taxon>
        <taxon>Pucciniomycotina</taxon>
        <taxon>Microbotryomycetes</taxon>
        <taxon>Sporidiobolales</taxon>
        <taxon>Sporidiobolaceae</taxon>
        <taxon>Rhodotorula</taxon>
    </lineage>
</organism>
<name>A0AAV5GBR5_9BASI</name>
<comment type="caution">
    <text evidence="2">The sequence shown here is derived from an EMBL/GenBank/DDBJ whole genome shotgun (WGS) entry which is preliminary data.</text>
</comment>
<keyword evidence="3" id="KW-1185">Reference proteome</keyword>
<evidence type="ECO:0000313" key="3">
    <source>
        <dbReference type="Proteomes" id="UP001342314"/>
    </source>
</evidence>
<protein>
    <submittedName>
        <fullName evidence="2">Uncharacterized protein</fullName>
    </submittedName>
</protein>
<evidence type="ECO:0000256" key="1">
    <source>
        <dbReference type="SAM" id="MobiDB-lite"/>
    </source>
</evidence>
<gene>
    <name evidence="2" type="ORF">Rhopal_002890-T1</name>
</gene>
<dbReference type="AlphaFoldDB" id="A0AAV5GBR5"/>
<dbReference type="EMBL" id="BQKY01000005">
    <property type="protein sequence ID" value="GJN89901.1"/>
    <property type="molecule type" value="Genomic_DNA"/>
</dbReference>
<evidence type="ECO:0000313" key="2">
    <source>
        <dbReference type="EMBL" id="GJN89901.1"/>
    </source>
</evidence>
<accession>A0AAV5GBR5</accession>
<proteinExistence type="predicted"/>
<reference evidence="2 3" key="1">
    <citation type="submission" date="2021-12" db="EMBL/GenBank/DDBJ databases">
        <title>High titer production of polyol ester of fatty acids by Rhodotorula paludigena BS15 towards product separation-free biomass refinery.</title>
        <authorList>
            <person name="Mano J."/>
            <person name="Ono H."/>
            <person name="Tanaka T."/>
            <person name="Naito K."/>
            <person name="Sushida H."/>
            <person name="Ike M."/>
            <person name="Tokuyasu K."/>
            <person name="Kitaoka M."/>
        </authorList>
    </citation>
    <scope>NUCLEOTIDE SEQUENCE [LARGE SCALE GENOMIC DNA]</scope>
    <source>
        <strain evidence="2 3">BS15</strain>
    </source>
</reference>